<dbReference type="GO" id="GO:0022857">
    <property type="term" value="F:transmembrane transporter activity"/>
    <property type="evidence" value="ECO:0007669"/>
    <property type="project" value="TreeGrafter"/>
</dbReference>
<dbReference type="Proteomes" id="UP000217250">
    <property type="component" value="Chromosome"/>
</dbReference>
<dbReference type="Pfam" id="PF02687">
    <property type="entry name" value="FtsX"/>
    <property type="match status" value="1"/>
</dbReference>
<comment type="similarity">
    <text evidence="6">Belongs to the ABC-4 integral membrane protein family.</text>
</comment>
<dbReference type="EMBL" id="CP022386">
    <property type="protein sequence ID" value="ATA86791.1"/>
    <property type="molecule type" value="Genomic_DNA"/>
</dbReference>
<evidence type="ECO:0000259" key="8">
    <source>
        <dbReference type="Pfam" id="PF02687"/>
    </source>
</evidence>
<evidence type="ECO:0000256" key="3">
    <source>
        <dbReference type="ARBA" id="ARBA00022692"/>
    </source>
</evidence>
<evidence type="ECO:0000256" key="6">
    <source>
        <dbReference type="ARBA" id="ARBA00038076"/>
    </source>
</evidence>
<feature type="domain" description="ABC3 transporter permease C-terminal" evidence="8">
    <location>
        <begin position="278"/>
        <end position="389"/>
    </location>
</feature>
<dbReference type="AlphaFoldDB" id="A0A250FP54"/>
<dbReference type="RefSeq" id="WP_095910126.1">
    <property type="nucleotide sequence ID" value="NZ_CP022386.1"/>
</dbReference>
<reference evidence="10" key="1">
    <citation type="submission" date="2017-06" db="EMBL/GenBank/DDBJ databases">
        <title>Capnocytophaga spp. assemblies.</title>
        <authorList>
            <person name="Gulvik C.A."/>
        </authorList>
    </citation>
    <scope>NUCLEOTIDE SEQUENCE [LARGE SCALE GENOMIC DNA]</scope>
    <source>
        <strain evidence="10">H1496</strain>
    </source>
</reference>
<proteinExistence type="inferred from homology"/>
<keyword evidence="4 7" id="KW-1133">Transmembrane helix</keyword>
<keyword evidence="5 7" id="KW-0472">Membrane</keyword>
<evidence type="ECO:0000256" key="2">
    <source>
        <dbReference type="ARBA" id="ARBA00022475"/>
    </source>
</evidence>
<dbReference type="OrthoDB" id="1011751at2"/>
<name>A0A250FP54_9FLAO</name>
<dbReference type="InterPro" id="IPR050250">
    <property type="entry name" value="Macrolide_Exporter_MacB"/>
</dbReference>
<feature type="transmembrane region" description="Helical" evidence="7">
    <location>
        <begin position="271"/>
        <end position="298"/>
    </location>
</feature>
<evidence type="ECO:0000256" key="7">
    <source>
        <dbReference type="SAM" id="Phobius"/>
    </source>
</evidence>
<keyword evidence="2" id="KW-1003">Cell membrane</keyword>
<protein>
    <submittedName>
        <fullName evidence="9">ABC transporter permease</fullName>
    </submittedName>
</protein>
<feature type="transmembrane region" description="Helical" evidence="7">
    <location>
        <begin position="365"/>
        <end position="385"/>
    </location>
</feature>
<dbReference type="GeneID" id="84808149"/>
<dbReference type="GO" id="GO:0005886">
    <property type="term" value="C:plasma membrane"/>
    <property type="evidence" value="ECO:0007669"/>
    <property type="project" value="UniProtKB-SubCell"/>
</dbReference>
<keyword evidence="3 7" id="KW-0812">Transmembrane</keyword>
<dbReference type="KEGG" id="cgh:CGC50_06200"/>
<feature type="transmembrane region" description="Helical" evidence="7">
    <location>
        <begin position="15"/>
        <end position="36"/>
    </location>
</feature>
<sequence>MLHKLQRKTLPKGQLLGYAFALMVAVVLLGGIWQLYRDVKPLLEEQTDIFSNNYAVVTKPISAIGSLQKEMIYFTPAEQESLRQEPFVKSMAPFSVATFKIMAYTRESEGEFPLFATDLFFESIPDKYIDVKSDQWEWNPSRSFVPIIIPENYLSLYNFGFAQSQGLPVLSKGLIDKFTFGLRLSGNGKEATFSSRIVGFSAKINSILVPEDFLSWANATYGSPTSQVSRLLVEFHDPSQKEILAYFKAHNYTIAKDELELSKMRFFFSSALWVVVGIALLILILSVGVVVLSLHLVLQRNKEQIHSLLSIGYTPAQIARYYQWAVSLFTIGAIIAALSLCYGLRNLYMAKLSQLFPFTPTGFTLPLVAFALAIVLCVLYSVILVRGVRGVKREV</sequence>
<evidence type="ECO:0000256" key="4">
    <source>
        <dbReference type="ARBA" id="ARBA00022989"/>
    </source>
</evidence>
<evidence type="ECO:0000256" key="5">
    <source>
        <dbReference type="ARBA" id="ARBA00023136"/>
    </source>
</evidence>
<comment type="subcellular location">
    <subcellularLocation>
        <location evidence="1">Cell membrane</location>
        <topology evidence="1">Multi-pass membrane protein</topology>
    </subcellularLocation>
</comment>
<evidence type="ECO:0000313" key="9">
    <source>
        <dbReference type="EMBL" id="ATA86791.1"/>
    </source>
</evidence>
<feature type="transmembrane region" description="Helical" evidence="7">
    <location>
        <begin position="319"/>
        <end position="345"/>
    </location>
</feature>
<gene>
    <name evidence="9" type="ORF">CGC50_06200</name>
</gene>
<dbReference type="InterPro" id="IPR003838">
    <property type="entry name" value="ABC3_permease_C"/>
</dbReference>
<accession>A0A250FP54</accession>
<evidence type="ECO:0000313" key="10">
    <source>
        <dbReference type="Proteomes" id="UP000217250"/>
    </source>
</evidence>
<evidence type="ECO:0000256" key="1">
    <source>
        <dbReference type="ARBA" id="ARBA00004651"/>
    </source>
</evidence>
<dbReference type="PANTHER" id="PTHR30572:SF4">
    <property type="entry name" value="ABC TRANSPORTER PERMEASE YTRF"/>
    <property type="match status" value="1"/>
</dbReference>
<organism evidence="9 10">
    <name type="scientific">Capnocytophaga gingivalis</name>
    <dbReference type="NCBI Taxonomy" id="1017"/>
    <lineage>
        <taxon>Bacteria</taxon>
        <taxon>Pseudomonadati</taxon>
        <taxon>Bacteroidota</taxon>
        <taxon>Flavobacteriia</taxon>
        <taxon>Flavobacteriales</taxon>
        <taxon>Flavobacteriaceae</taxon>
        <taxon>Capnocytophaga</taxon>
    </lineage>
</organism>
<dbReference type="PANTHER" id="PTHR30572">
    <property type="entry name" value="MEMBRANE COMPONENT OF TRANSPORTER-RELATED"/>
    <property type="match status" value="1"/>
</dbReference>